<comment type="caution">
    <text evidence="5">The sequence shown here is derived from an EMBL/GenBank/DDBJ whole genome shotgun (WGS) entry which is preliminary data.</text>
</comment>
<dbReference type="GO" id="GO:0004843">
    <property type="term" value="F:cysteine-type deubiquitinase activity"/>
    <property type="evidence" value="ECO:0007669"/>
    <property type="project" value="UniProtKB-EC"/>
</dbReference>
<dbReference type="EMBL" id="LNIX01000003">
    <property type="protein sequence ID" value="OXA58646.1"/>
    <property type="molecule type" value="Genomic_DNA"/>
</dbReference>
<dbReference type="InterPro" id="IPR001394">
    <property type="entry name" value="Peptidase_C19_UCH"/>
</dbReference>
<protein>
    <recommendedName>
        <fullName evidence="2">ubiquitinyl hydrolase 1</fullName>
        <ecNumber evidence="2">3.4.19.12</ecNumber>
    </recommendedName>
</protein>
<feature type="compositionally biased region" description="Basic and acidic residues" evidence="3">
    <location>
        <begin position="64"/>
        <end position="75"/>
    </location>
</feature>
<evidence type="ECO:0000259" key="4">
    <source>
        <dbReference type="PROSITE" id="PS50235"/>
    </source>
</evidence>
<dbReference type="STRING" id="158441.A0A226EPY3"/>
<dbReference type="PROSITE" id="PS00972">
    <property type="entry name" value="USP_1"/>
    <property type="match status" value="1"/>
</dbReference>
<dbReference type="InterPro" id="IPR050185">
    <property type="entry name" value="Ub_carboxyl-term_hydrolase"/>
</dbReference>
<dbReference type="InterPro" id="IPR028889">
    <property type="entry name" value="USP"/>
</dbReference>
<dbReference type="PROSITE" id="PS50235">
    <property type="entry name" value="USP_3"/>
    <property type="match status" value="1"/>
</dbReference>
<feature type="domain" description="USP" evidence="4">
    <location>
        <begin position="242"/>
        <end position="794"/>
    </location>
</feature>
<dbReference type="InterPro" id="IPR038765">
    <property type="entry name" value="Papain-like_cys_pep_sf"/>
</dbReference>
<dbReference type="PANTHER" id="PTHR21646">
    <property type="entry name" value="UBIQUITIN CARBOXYL-TERMINAL HYDROLASE"/>
    <property type="match status" value="1"/>
</dbReference>
<sequence length="794" mass="88316">MVNDSPTVLERERYHDDRHHHHRQFPRKLCDMDRDKQQRNGVIFSNGHGDRNLRLVDDKVITSKDKDKDKEEKVTTTETTTNGHETCSNGSKDDELTKLSSEDSSNGSSLVAHRQKSATLTPSSTGGSGESNGDSSFKRFSPASSGSQNAFMYNARNNLRRSFTLPRGLLLRKSGQTGPASENQNGNFVRNIFLTLVRSKSVRKKSQVVQQQQVEAIDLVSETQDPPSKLHGLPPGFIPAAVGLKNQGNTCFMNSIVQCLSHTDSLARYLVADNYKIDLRKKHWIKNGKSEVTEELASILKNMWLRQNVTVLEDGVTRFKSAVEKGATQWRGSEQHDAQEFFLWLLDKLHEDLNQASSNKYKQLKNNFGRPEEQVAAEALANHLRCNNSIIQDIFGAHFRSSLTCPGCGKQSATFDPFLSVSLPIPQAKHEVPVYVNIIYLSQQPRQVKLGLSLSSCADIKELKLLLATDTNIEENDILLIEVDGEGFHRTFTETQLVSSLASNEALYCIETPQIRETTESDGAFLMITWTNLLVTDDEKTKVRFGSTYVTQIARETAFVDLQKVLLKEMAAMLQPGVLVAEQKDPVFSIRILDGSAEGSLVDPLVEHPLYMEAVDHALSLCDEGVPSHIKIHLEWQSADKEKIIGDDSESVEEHASIAITRQRHAEEAVGSVTLGECFDLYTSAEQLSAEDSWHCPHCNRKEQGTLKMIGLWTAPQVLVVHLKRFRQTAKVRVAATKISSVVDFPVDGLDLGPHVTAPRAKFTENGIVNGSLNPVSSPINGCFGLGIGNWKHR</sequence>
<accession>A0A226EPY3</accession>
<keyword evidence="6" id="KW-1185">Reference proteome</keyword>
<dbReference type="GO" id="GO:0016579">
    <property type="term" value="P:protein deubiquitination"/>
    <property type="evidence" value="ECO:0007669"/>
    <property type="project" value="InterPro"/>
</dbReference>
<reference evidence="5 6" key="1">
    <citation type="submission" date="2015-12" db="EMBL/GenBank/DDBJ databases">
        <title>The genome of Folsomia candida.</title>
        <authorList>
            <person name="Faddeeva A."/>
            <person name="Derks M.F."/>
            <person name="Anvar Y."/>
            <person name="Smit S."/>
            <person name="Van Straalen N."/>
            <person name="Roelofs D."/>
        </authorList>
    </citation>
    <scope>NUCLEOTIDE SEQUENCE [LARGE SCALE GENOMIC DNA]</scope>
    <source>
        <strain evidence="5 6">VU population</strain>
        <tissue evidence="5">Whole body</tissue>
    </source>
</reference>
<proteinExistence type="predicted"/>
<dbReference type="Gene3D" id="3.90.70.10">
    <property type="entry name" value="Cysteine proteinases"/>
    <property type="match status" value="2"/>
</dbReference>
<dbReference type="AlphaFoldDB" id="A0A226EPY3"/>
<comment type="catalytic activity">
    <reaction evidence="1">
        <text>Thiol-dependent hydrolysis of ester, thioester, amide, peptide and isopeptide bonds formed by the C-terminal Gly of ubiquitin (a 76-residue protein attached to proteins as an intracellular targeting signal).</text>
        <dbReference type="EC" id="3.4.19.12"/>
    </reaction>
</comment>
<dbReference type="Proteomes" id="UP000198287">
    <property type="component" value="Unassembled WGS sequence"/>
</dbReference>
<dbReference type="OMA" id="KEAFWTI"/>
<dbReference type="EC" id="3.4.19.12" evidence="2"/>
<evidence type="ECO:0000313" key="5">
    <source>
        <dbReference type="EMBL" id="OXA58646.1"/>
    </source>
</evidence>
<dbReference type="PANTHER" id="PTHR21646:SF14">
    <property type="entry name" value="FI05488P"/>
    <property type="match status" value="1"/>
</dbReference>
<evidence type="ECO:0000256" key="3">
    <source>
        <dbReference type="SAM" id="MobiDB-lite"/>
    </source>
</evidence>
<feature type="region of interest" description="Disordered" evidence="3">
    <location>
        <begin position="1"/>
        <end position="34"/>
    </location>
</feature>
<dbReference type="OrthoDB" id="265776at2759"/>
<dbReference type="InterPro" id="IPR018200">
    <property type="entry name" value="USP_CS"/>
</dbReference>
<gene>
    <name evidence="5" type="ORF">Fcan01_07088</name>
</gene>
<feature type="compositionally biased region" description="Basic and acidic residues" evidence="3">
    <location>
        <begin position="91"/>
        <end position="101"/>
    </location>
</feature>
<evidence type="ECO:0000256" key="1">
    <source>
        <dbReference type="ARBA" id="ARBA00000707"/>
    </source>
</evidence>
<dbReference type="Pfam" id="PF00443">
    <property type="entry name" value="UCH"/>
    <property type="match status" value="1"/>
</dbReference>
<feature type="compositionally biased region" description="Polar residues" evidence="3">
    <location>
        <begin position="117"/>
        <end position="135"/>
    </location>
</feature>
<evidence type="ECO:0000313" key="6">
    <source>
        <dbReference type="Proteomes" id="UP000198287"/>
    </source>
</evidence>
<organism evidence="5 6">
    <name type="scientific">Folsomia candida</name>
    <name type="common">Springtail</name>
    <dbReference type="NCBI Taxonomy" id="158441"/>
    <lineage>
        <taxon>Eukaryota</taxon>
        <taxon>Metazoa</taxon>
        <taxon>Ecdysozoa</taxon>
        <taxon>Arthropoda</taxon>
        <taxon>Hexapoda</taxon>
        <taxon>Collembola</taxon>
        <taxon>Entomobryomorpha</taxon>
        <taxon>Isotomoidea</taxon>
        <taxon>Isotomidae</taxon>
        <taxon>Proisotominae</taxon>
        <taxon>Folsomia</taxon>
    </lineage>
</organism>
<keyword evidence="5" id="KW-0378">Hydrolase</keyword>
<name>A0A226EPY3_FOLCA</name>
<feature type="region of interest" description="Disordered" evidence="3">
    <location>
        <begin position="64"/>
        <end position="148"/>
    </location>
</feature>
<dbReference type="SUPFAM" id="SSF54001">
    <property type="entry name" value="Cysteine proteinases"/>
    <property type="match status" value="1"/>
</dbReference>
<evidence type="ECO:0000256" key="2">
    <source>
        <dbReference type="ARBA" id="ARBA00012759"/>
    </source>
</evidence>